<organism evidence="1">
    <name type="scientific">Flexilinea flocculi</name>
    <dbReference type="NCBI Taxonomy" id="1678840"/>
    <lineage>
        <taxon>Bacteria</taxon>
        <taxon>Bacillati</taxon>
        <taxon>Chloroflexota</taxon>
        <taxon>Anaerolineae</taxon>
        <taxon>Anaerolineales</taxon>
        <taxon>Anaerolineaceae</taxon>
        <taxon>Flexilinea</taxon>
    </lineage>
</organism>
<reference evidence="1" key="1">
    <citation type="journal article" date="2015" name="Genome Announc.">
        <title>Draft Genome Sequence of Anaerolineae Strain TC1, a Novel Isolate from a Methanogenic Wastewater Treatment System.</title>
        <authorList>
            <person name="Matsuura N."/>
            <person name="Tourlousse D.M."/>
            <person name="Sun L."/>
            <person name="Toyonaga M."/>
            <person name="Kuroda K."/>
            <person name="Ohashi A."/>
            <person name="Cruz R."/>
            <person name="Yamaguchi T."/>
            <person name="Sekiguchi Y."/>
        </authorList>
    </citation>
    <scope>NUCLEOTIDE SEQUENCE [LARGE SCALE GENOMIC DNA]</scope>
    <source>
        <strain evidence="1">TC1</strain>
    </source>
</reference>
<keyword evidence="2" id="KW-1185">Reference proteome</keyword>
<evidence type="ECO:0000313" key="2">
    <source>
        <dbReference type="Proteomes" id="UP000053370"/>
    </source>
</evidence>
<dbReference type="STRING" id="1678840.ATC1_1383"/>
<protein>
    <submittedName>
        <fullName evidence="1">Uncharacterized protein</fullName>
    </submittedName>
</protein>
<proteinExistence type="predicted"/>
<gene>
    <name evidence="1" type="ORF">ATC1_1383</name>
</gene>
<dbReference type="EMBL" id="DF968181">
    <property type="protein sequence ID" value="GAP40117.1"/>
    <property type="molecule type" value="Genomic_DNA"/>
</dbReference>
<name>A0A0S7BI92_9CHLR</name>
<sequence>MKLSTIMEVNRITSSLLLLNNGRHLSKMVLGIILNSFHVRVYDSKLDDVNRIGSLKDRSKEATDLIFQKILNEFGSYPTIRNRNRYIKYRKKFWSFDCILSVKSYVTIRNMERILCCCNVFTLCTNTLQQQVFPD</sequence>
<dbReference type="AlphaFoldDB" id="A0A0S7BI92"/>
<dbReference type="Proteomes" id="UP000053370">
    <property type="component" value="Unassembled WGS sequence"/>
</dbReference>
<accession>A0A0S7BI92</accession>
<evidence type="ECO:0000313" key="1">
    <source>
        <dbReference type="EMBL" id="GAP40117.1"/>
    </source>
</evidence>